<reference evidence="2" key="1">
    <citation type="submission" date="2020-05" db="EMBL/GenBank/DDBJ databases">
        <authorList>
            <person name="Chiriac C."/>
            <person name="Salcher M."/>
            <person name="Ghai R."/>
            <person name="Kavagutti S V."/>
        </authorList>
    </citation>
    <scope>NUCLEOTIDE SEQUENCE</scope>
</reference>
<name>A0A6J6TM16_9ZZZZ</name>
<dbReference type="AlphaFoldDB" id="A0A6J6TM16"/>
<protein>
    <submittedName>
        <fullName evidence="2">Unannotated protein</fullName>
    </submittedName>
</protein>
<dbReference type="Gene3D" id="3.40.50.1820">
    <property type="entry name" value="alpha/beta hydrolase"/>
    <property type="match status" value="1"/>
</dbReference>
<sequence>MKKNPVASFLLPDDFRRPPLVRMLHEGRLVGEASRHAVRGVTDRRTRTPYAGSHPVRDADPVLLVPGFMAGDYTLAALGRTLRREGFRTYRAGIMLANKSCTLDTAEMLEARLEAIVARREQRVQIVGHSLGGMLARGLAARRPDLVSGIVTMGSPVLAPGAHHRALGVLVLGLVGLSKVGVGGVMTETCVGGDCALQSFEEAKLELPEGIGYTAIYSRNDGIIDWRACLDPAAEHVEVRASHVGMAVDPRVSDQVLSALAAHRARAQAQAGLRIASA</sequence>
<dbReference type="InterPro" id="IPR029058">
    <property type="entry name" value="AB_hydrolase_fold"/>
</dbReference>
<feature type="domain" description="AB hydrolase-1" evidence="1">
    <location>
        <begin position="96"/>
        <end position="161"/>
    </location>
</feature>
<evidence type="ECO:0000259" key="1">
    <source>
        <dbReference type="Pfam" id="PF00561"/>
    </source>
</evidence>
<evidence type="ECO:0000313" key="2">
    <source>
        <dbReference type="EMBL" id="CAB4747617.1"/>
    </source>
</evidence>
<dbReference type="Pfam" id="PF00561">
    <property type="entry name" value="Abhydrolase_1"/>
    <property type="match status" value="1"/>
</dbReference>
<gene>
    <name evidence="2" type="ORF">UFOPK2761_01765</name>
</gene>
<dbReference type="PANTHER" id="PTHR37946">
    <property type="entry name" value="SLL1969 PROTEIN"/>
    <property type="match status" value="1"/>
</dbReference>
<organism evidence="2">
    <name type="scientific">freshwater metagenome</name>
    <dbReference type="NCBI Taxonomy" id="449393"/>
    <lineage>
        <taxon>unclassified sequences</taxon>
        <taxon>metagenomes</taxon>
        <taxon>ecological metagenomes</taxon>
    </lineage>
</organism>
<accession>A0A6J6TM16</accession>
<proteinExistence type="predicted"/>
<dbReference type="EMBL" id="CAEZYQ010000012">
    <property type="protein sequence ID" value="CAB4747617.1"/>
    <property type="molecule type" value="Genomic_DNA"/>
</dbReference>
<dbReference type="InterPro" id="IPR000073">
    <property type="entry name" value="AB_hydrolase_1"/>
</dbReference>
<dbReference type="SUPFAM" id="SSF53474">
    <property type="entry name" value="alpha/beta-Hydrolases"/>
    <property type="match status" value="1"/>
</dbReference>
<dbReference type="PANTHER" id="PTHR37946:SF1">
    <property type="entry name" value="SLL1969 PROTEIN"/>
    <property type="match status" value="1"/>
</dbReference>